<sequence>MNSRGTCYMILKHKGYVTWEVAKSMCEDIGAIMAIPPLRDEDAIALRKDVLDEYCDFSPTWLSARGDGTRYVTQPGGRHISNTSPLWWDRNPGPLVSTDYCMQLDGWKFGLTDRPGKPYFTGPCSNEYRGFPLCQEETPASPGNETGGPVPVITTQATAVTPEGTPGITTGGPVPVITTQATAVTPGCRDGFMNSRGTCYKIFKHKGYVTWDVAKSMCEDIGAIMAIPPLRDEDAIALRKDVLDEYCDYSPTWLSARGDGTRYVTQPGGRHISNTSPLWWDRNPGPLVSTEWCLQLDGWKFGLTDRPGKPYFTGPCSSEYRGFPLCQETNSASTGVTTRGQGPAMAAP</sequence>
<dbReference type="AlphaFoldDB" id="A0AAV2RVF4"/>
<organism evidence="1 2">
    <name type="scientific">Meganyctiphanes norvegica</name>
    <name type="common">Northern krill</name>
    <name type="synonym">Thysanopoda norvegica</name>
    <dbReference type="NCBI Taxonomy" id="48144"/>
    <lineage>
        <taxon>Eukaryota</taxon>
        <taxon>Metazoa</taxon>
        <taxon>Ecdysozoa</taxon>
        <taxon>Arthropoda</taxon>
        <taxon>Crustacea</taxon>
        <taxon>Multicrustacea</taxon>
        <taxon>Malacostraca</taxon>
        <taxon>Eumalacostraca</taxon>
        <taxon>Eucarida</taxon>
        <taxon>Euphausiacea</taxon>
        <taxon>Euphausiidae</taxon>
        <taxon>Meganyctiphanes</taxon>
    </lineage>
</organism>
<keyword evidence="2" id="KW-1185">Reference proteome</keyword>
<comment type="caution">
    <text evidence="1">The sequence shown here is derived from an EMBL/GenBank/DDBJ whole genome shotgun (WGS) entry which is preliminary data.</text>
</comment>
<evidence type="ECO:0000313" key="2">
    <source>
        <dbReference type="Proteomes" id="UP001497623"/>
    </source>
</evidence>
<evidence type="ECO:0008006" key="3">
    <source>
        <dbReference type="Google" id="ProtNLM"/>
    </source>
</evidence>
<dbReference type="Proteomes" id="UP001497623">
    <property type="component" value="Unassembled WGS sequence"/>
</dbReference>
<dbReference type="Gene3D" id="3.10.100.10">
    <property type="entry name" value="Mannose-Binding Protein A, subunit A"/>
    <property type="match status" value="1"/>
</dbReference>
<reference evidence="1 2" key="1">
    <citation type="submission" date="2024-05" db="EMBL/GenBank/DDBJ databases">
        <authorList>
            <person name="Wallberg A."/>
        </authorList>
    </citation>
    <scope>NUCLEOTIDE SEQUENCE [LARGE SCALE GENOMIC DNA]</scope>
</reference>
<dbReference type="CDD" id="cd00037">
    <property type="entry name" value="CLECT"/>
    <property type="match status" value="1"/>
</dbReference>
<evidence type="ECO:0000313" key="1">
    <source>
        <dbReference type="EMBL" id="CAL4140294.1"/>
    </source>
</evidence>
<gene>
    <name evidence="1" type="ORF">MNOR_LOCUS28601</name>
</gene>
<name>A0AAV2RVF4_MEGNR</name>
<dbReference type="InterPro" id="IPR016187">
    <property type="entry name" value="CTDL_fold"/>
</dbReference>
<proteinExistence type="predicted"/>
<dbReference type="InterPro" id="IPR016186">
    <property type="entry name" value="C-type_lectin-like/link_sf"/>
</dbReference>
<dbReference type="EMBL" id="CAXKWB010031821">
    <property type="protein sequence ID" value="CAL4140294.1"/>
    <property type="molecule type" value="Genomic_DNA"/>
</dbReference>
<dbReference type="SUPFAM" id="SSF56436">
    <property type="entry name" value="C-type lectin-like"/>
    <property type="match status" value="2"/>
</dbReference>
<protein>
    <recommendedName>
        <fullName evidence="3">C-type lectin</fullName>
    </recommendedName>
</protein>
<accession>A0AAV2RVF4</accession>